<gene>
    <name evidence="1" type="ORF">L9F63_011923</name>
</gene>
<dbReference type="EMBL" id="JASPKZ010001623">
    <property type="protein sequence ID" value="KAJ9597201.1"/>
    <property type="molecule type" value="Genomic_DNA"/>
</dbReference>
<protein>
    <submittedName>
        <fullName evidence="1">Uncharacterized protein</fullName>
    </submittedName>
</protein>
<organism evidence="1 2">
    <name type="scientific">Diploptera punctata</name>
    <name type="common">Pacific beetle cockroach</name>
    <dbReference type="NCBI Taxonomy" id="6984"/>
    <lineage>
        <taxon>Eukaryota</taxon>
        <taxon>Metazoa</taxon>
        <taxon>Ecdysozoa</taxon>
        <taxon>Arthropoda</taxon>
        <taxon>Hexapoda</taxon>
        <taxon>Insecta</taxon>
        <taxon>Pterygota</taxon>
        <taxon>Neoptera</taxon>
        <taxon>Polyneoptera</taxon>
        <taxon>Dictyoptera</taxon>
        <taxon>Blattodea</taxon>
        <taxon>Blaberoidea</taxon>
        <taxon>Blaberidae</taxon>
        <taxon>Diplopterinae</taxon>
        <taxon>Diploptera</taxon>
    </lineage>
</organism>
<sequence length="74" mass="8445">FFPLRDDTKPRVSTDAETTKIIVEAFGTSPQKSTRQAAHMISSPKPHRMERWNADTTNSLTIRRQVNTGNYINL</sequence>
<feature type="non-terminal residue" evidence="1">
    <location>
        <position position="1"/>
    </location>
</feature>
<reference evidence="1" key="1">
    <citation type="journal article" date="2023" name="IScience">
        <title>Live-bearing cockroach genome reveals convergent evolutionary mechanisms linked to viviparity in insects and beyond.</title>
        <authorList>
            <person name="Fouks B."/>
            <person name="Harrison M.C."/>
            <person name="Mikhailova A.A."/>
            <person name="Marchal E."/>
            <person name="English S."/>
            <person name="Carruthers M."/>
            <person name="Jennings E.C."/>
            <person name="Chiamaka E.L."/>
            <person name="Frigard R.A."/>
            <person name="Pippel M."/>
            <person name="Attardo G.M."/>
            <person name="Benoit J.B."/>
            <person name="Bornberg-Bauer E."/>
            <person name="Tobe S.S."/>
        </authorList>
    </citation>
    <scope>NUCLEOTIDE SEQUENCE</scope>
    <source>
        <strain evidence="1">Stay&amp;Tobe</strain>
    </source>
</reference>
<dbReference type="Proteomes" id="UP001233999">
    <property type="component" value="Unassembled WGS sequence"/>
</dbReference>
<feature type="non-terminal residue" evidence="1">
    <location>
        <position position="74"/>
    </location>
</feature>
<keyword evidence="2" id="KW-1185">Reference proteome</keyword>
<evidence type="ECO:0000313" key="2">
    <source>
        <dbReference type="Proteomes" id="UP001233999"/>
    </source>
</evidence>
<accession>A0AAD8ADU7</accession>
<reference evidence="1" key="2">
    <citation type="submission" date="2023-05" db="EMBL/GenBank/DDBJ databases">
        <authorList>
            <person name="Fouks B."/>
        </authorList>
    </citation>
    <scope>NUCLEOTIDE SEQUENCE</scope>
    <source>
        <strain evidence="1">Stay&amp;Tobe</strain>
        <tissue evidence="1">Testes</tissue>
    </source>
</reference>
<comment type="caution">
    <text evidence="1">The sequence shown here is derived from an EMBL/GenBank/DDBJ whole genome shotgun (WGS) entry which is preliminary data.</text>
</comment>
<evidence type="ECO:0000313" key="1">
    <source>
        <dbReference type="EMBL" id="KAJ9597201.1"/>
    </source>
</evidence>
<name>A0AAD8ADU7_DIPPU</name>
<proteinExistence type="predicted"/>
<dbReference type="AlphaFoldDB" id="A0AAD8ADU7"/>